<keyword evidence="1" id="KW-0812">Transmembrane</keyword>
<dbReference type="PANTHER" id="PTHR12959:SF11">
    <property type="entry name" value="GPI TRANSAMIDASE COMPONENT PIG-T"/>
    <property type="match status" value="1"/>
</dbReference>
<sequence length="570" mass="64977">MRYTRISASFIVLCTYILTTESKLSGRQDSFEEELLISPLDDGKLLTHFQFTTLVELDSSKEKQGKLSHYGLFPKAIGQVINHHNVQELHLTFTQGRWQYEEWGYPVAQSAGTGVELWAWMRADANIETNWRSLTNTLSGLFCASLNFIDDTLTSRPELSFRPEGSNNSYYHNRHMNEGVELRYGHLPHENVCTENLTPWLKLLPCKSKAGIAALLNAHKLYDTNYHSMAIHILPVCQDDACTVQKLKLVQTVTSVLDPVRDTGRRDWSLTSLFDRDIPSYCPVSERSSVMVRLPAQKESFQLSPNYEVITGKKQHNQKNMAYYDLKKATEPLNLQMTWDEESFLYPAEPLKPGIVAHKYLTGYGHERGGVTVNIFNQLNDSQEIDYFDSVPWYLKLYLHTLKVSVLGHESISQKDIVKDMYYQPAIDRSRPQVLEMKLLLPPNSVTAVSIEFDKVFLKYTEHRPDANRGFDVGPAIISAVVPEHINDMAANEFNAISKHTDMEALSQIKVYTEILLASLPTPDFSMPYNVITLTCTVIALFFGSLFKLLIQKFEVVEDEGQDQQPEKTT</sequence>
<dbReference type="GO" id="GO:0042765">
    <property type="term" value="C:GPI-anchor transamidase complex"/>
    <property type="evidence" value="ECO:0007669"/>
    <property type="project" value="InterPro"/>
</dbReference>
<feature type="transmembrane region" description="Helical" evidence="1">
    <location>
        <begin position="527"/>
        <end position="547"/>
    </location>
</feature>
<evidence type="ECO:0000313" key="3">
    <source>
        <dbReference type="EMBL" id="KAG2183414.1"/>
    </source>
</evidence>
<protein>
    <recommendedName>
        <fullName evidence="5">GPI transamidase component GPI16</fullName>
    </recommendedName>
</protein>
<dbReference type="InterPro" id="IPR007245">
    <property type="entry name" value="PIG-T"/>
</dbReference>
<dbReference type="GO" id="GO:0016255">
    <property type="term" value="P:attachment of GPI anchor to protein"/>
    <property type="evidence" value="ECO:0007669"/>
    <property type="project" value="InterPro"/>
</dbReference>
<dbReference type="OrthoDB" id="331263at2759"/>
<dbReference type="Proteomes" id="UP000654370">
    <property type="component" value="Unassembled WGS sequence"/>
</dbReference>
<gene>
    <name evidence="3" type="ORF">INT43_006420</name>
</gene>
<evidence type="ECO:0000256" key="2">
    <source>
        <dbReference type="SAM" id="SignalP"/>
    </source>
</evidence>
<keyword evidence="1" id="KW-0472">Membrane</keyword>
<feature type="chain" id="PRO_5034354730" description="GPI transamidase component GPI16" evidence="2">
    <location>
        <begin position="23"/>
        <end position="570"/>
    </location>
</feature>
<dbReference type="PANTHER" id="PTHR12959">
    <property type="entry name" value="GPI TRANSAMIDASE COMPONENT PIG-T-RELATED"/>
    <property type="match status" value="1"/>
</dbReference>
<evidence type="ECO:0000313" key="4">
    <source>
        <dbReference type="Proteomes" id="UP000654370"/>
    </source>
</evidence>
<organism evidence="3 4">
    <name type="scientific">Mortierella isabellina</name>
    <name type="common">Filamentous fungus</name>
    <name type="synonym">Umbelopsis isabellina</name>
    <dbReference type="NCBI Taxonomy" id="91625"/>
    <lineage>
        <taxon>Eukaryota</taxon>
        <taxon>Fungi</taxon>
        <taxon>Fungi incertae sedis</taxon>
        <taxon>Mucoromycota</taxon>
        <taxon>Mucoromycotina</taxon>
        <taxon>Umbelopsidomycetes</taxon>
        <taxon>Umbelopsidales</taxon>
        <taxon>Umbelopsidaceae</taxon>
        <taxon>Umbelopsis</taxon>
    </lineage>
</organism>
<proteinExistence type="predicted"/>
<keyword evidence="1" id="KW-1133">Transmembrane helix</keyword>
<feature type="signal peptide" evidence="2">
    <location>
        <begin position="1"/>
        <end position="22"/>
    </location>
</feature>
<reference evidence="3" key="1">
    <citation type="submission" date="2020-12" db="EMBL/GenBank/DDBJ databases">
        <title>Metabolic potential, ecology and presence of endohyphal bacteria is reflected in genomic diversity of Mucoromycotina.</title>
        <authorList>
            <person name="Muszewska A."/>
            <person name="Okrasinska A."/>
            <person name="Steczkiewicz K."/>
            <person name="Drgas O."/>
            <person name="Orlowska M."/>
            <person name="Perlinska-Lenart U."/>
            <person name="Aleksandrzak-Piekarczyk T."/>
            <person name="Szatraj K."/>
            <person name="Zielenkiewicz U."/>
            <person name="Pilsyk S."/>
            <person name="Malc E."/>
            <person name="Mieczkowski P."/>
            <person name="Kruszewska J.S."/>
            <person name="Biernat P."/>
            <person name="Pawlowska J."/>
        </authorList>
    </citation>
    <scope>NUCLEOTIDE SEQUENCE</scope>
    <source>
        <strain evidence="3">WA0000067209</strain>
    </source>
</reference>
<evidence type="ECO:0000256" key="1">
    <source>
        <dbReference type="SAM" id="Phobius"/>
    </source>
</evidence>
<dbReference type="EMBL" id="JAEPQZ010000003">
    <property type="protein sequence ID" value="KAG2183414.1"/>
    <property type="molecule type" value="Genomic_DNA"/>
</dbReference>
<keyword evidence="4" id="KW-1185">Reference proteome</keyword>
<keyword evidence="2" id="KW-0732">Signal</keyword>
<name>A0A8H7ULQ2_MORIS</name>
<comment type="caution">
    <text evidence="3">The sequence shown here is derived from an EMBL/GenBank/DDBJ whole genome shotgun (WGS) entry which is preliminary data.</text>
</comment>
<dbReference type="AlphaFoldDB" id="A0A8H7ULQ2"/>
<dbReference type="Pfam" id="PF04113">
    <property type="entry name" value="Gpi16"/>
    <property type="match status" value="1"/>
</dbReference>
<accession>A0A8H7ULQ2</accession>
<evidence type="ECO:0008006" key="5">
    <source>
        <dbReference type="Google" id="ProtNLM"/>
    </source>
</evidence>